<dbReference type="EMBL" id="WBOT01000004">
    <property type="protein sequence ID" value="KAB2331705.1"/>
    <property type="molecule type" value="Genomic_DNA"/>
</dbReference>
<accession>A0A7V7UUA6</accession>
<dbReference type="InterPro" id="IPR006976">
    <property type="entry name" value="VanZ-like"/>
</dbReference>
<keyword evidence="4" id="KW-1185">Reference proteome</keyword>
<evidence type="ECO:0000313" key="4">
    <source>
        <dbReference type="Proteomes" id="UP000441354"/>
    </source>
</evidence>
<keyword evidence="1" id="KW-0472">Membrane</keyword>
<sequence>MLKLTKQENNNKYLFILFGIYIALLVYFMFFGFDRPQRLVAVREFRYSFEFIRIPLWLPNHFSIDIIKLWIFSLGNLLAFVPFGILVPMVFEKQIKSYFQFIFLFVFFILCLEILQMVTYLGSFDLTDIVINTMGATIGFCSYRVSVRMNTSRKYFVTIGLSILGFSVLMFLIAWVFNSTITPYLLKTLTID</sequence>
<keyword evidence="1" id="KW-1133">Transmembrane helix</keyword>
<organism evidence="3 4">
    <name type="scientific">Bacillus mesophilum</name>
    <dbReference type="NCBI Taxonomy" id="1071718"/>
    <lineage>
        <taxon>Bacteria</taxon>
        <taxon>Bacillati</taxon>
        <taxon>Bacillota</taxon>
        <taxon>Bacilli</taxon>
        <taxon>Bacillales</taxon>
        <taxon>Bacillaceae</taxon>
        <taxon>Bacillus</taxon>
    </lineage>
</organism>
<dbReference type="AlphaFoldDB" id="A0A7V7UUA6"/>
<feature type="transmembrane region" description="Helical" evidence="1">
    <location>
        <begin position="12"/>
        <end position="33"/>
    </location>
</feature>
<feature type="transmembrane region" description="Helical" evidence="1">
    <location>
        <begin position="155"/>
        <end position="177"/>
    </location>
</feature>
<feature type="domain" description="VanZ-like" evidence="2">
    <location>
        <begin position="18"/>
        <end position="145"/>
    </location>
</feature>
<gene>
    <name evidence="3" type="ORF">F7732_13605</name>
</gene>
<protein>
    <submittedName>
        <fullName evidence="3">VanZ family protein</fullName>
    </submittedName>
</protein>
<feature type="transmembrane region" description="Helical" evidence="1">
    <location>
        <begin position="126"/>
        <end position="143"/>
    </location>
</feature>
<evidence type="ECO:0000256" key="1">
    <source>
        <dbReference type="SAM" id="Phobius"/>
    </source>
</evidence>
<reference evidence="3 4" key="1">
    <citation type="journal article" date="2014" name="Arch. Microbiol.">
        <title>Bacillus mesophilum sp. nov., strain IITR-54T, a novel 4-chlorobiphenyl dechlorinating bacterium.</title>
        <authorList>
            <person name="Manickam N."/>
            <person name="Singh N.K."/>
            <person name="Bajaj A."/>
            <person name="Kumar R.M."/>
            <person name="Kaur G."/>
            <person name="Kaur N."/>
            <person name="Bala M."/>
            <person name="Kumar A."/>
            <person name="Mayilraj S."/>
        </authorList>
    </citation>
    <scope>NUCLEOTIDE SEQUENCE [LARGE SCALE GENOMIC DNA]</scope>
    <source>
        <strain evidence="3 4">IITR-54</strain>
    </source>
</reference>
<proteinExistence type="predicted"/>
<dbReference type="OrthoDB" id="4822551at2"/>
<evidence type="ECO:0000313" key="3">
    <source>
        <dbReference type="EMBL" id="KAB2331705.1"/>
    </source>
</evidence>
<feature type="transmembrane region" description="Helical" evidence="1">
    <location>
        <begin position="98"/>
        <end position="120"/>
    </location>
</feature>
<dbReference type="Pfam" id="PF04892">
    <property type="entry name" value="VanZ"/>
    <property type="match status" value="1"/>
</dbReference>
<feature type="transmembrane region" description="Helical" evidence="1">
    <location>
        <begin position="69"/>
        <end position="91"/>
    </location>
</feature>
<evidence type="ECO:0000259" key="2">
    <source>
        <dbReference type="Pfam" id="PF04892"/>
    </source>
</evidence>
<comment type="caution">
    <text evidence="3">The sequence shown here is derived from an EMBL/GenBank/DDBJ whole genome shotgun (WGS) entry which is preliminary data.</text>
</comment>
<dbReference type="Proteomes" id="UP000441354">
    <property type="component" value="Unassembled WGS sequence"/>
</dbReference>
<keyword evidence="1" id="KW-0812">Transmembrane</keyword>
<name>A0A7V7UUA6_9BACI</name>